<reference evidence="1" key="1">
    <citation type="journal article" date="2020" name="Stud. Mycol.">
        <title>101 Dothideomycetes genomes: a test case for predicting lifestyles and emergence of pathogens.</title>
        <authorList>
            <person name="Haridas S."/>
            <person name="Albert R."/>
            <person name="Binder M."/>
            <person name="Bloem J."/>
            <person name="Labutti K."/>
            <person name="Salamov A."/>
            <person name="Andreopoulos B."/>
            <person name="Baker S."/>
            <person name="Barry K."/>
            <person name="Bills G."/>
            <person name="Bluhm B."/>
            <person name="Cannon C."/>
            <person name="Castanera R."/>
            <person name="Culley D."/>
            <person name="Daum C."/>
            <person name="Ezra D."/>
            <person name="Gonzalez J."/>
            <person name="Henrissat B."/>
            <person name="Kuo A."/>
            <person name="Liang C."/>
            <person name="Lipzen A."/>
            <person name="Lutzoni F."/>
            <person name="Magnuson J."/>
            <person name="Mondo S."/>
            <person name="Nolan M."/>
            <person name="Ohm R."/>
            <person name="Pangilinan J."/>
            <person name="Park H.-J."/>
            <person name="Ramirez L."/>
            <person name="Alfaro M."/>
            <person name="Sun H."/>
            <person name="Tritt A."/>
            <person name="Yoshinaga Y."/>
            <person name="Zwiers L.-H."/>
            <person name="Turgeon B."/>
            <person name="Goodwin S."/>
            <person name="Spatafora J."/>
            <person name="Crous P."/>
            <person name="Grigoriev I."/>
        </authorList>
    </citation>
    <scope>NUCLEOTIDE SEQUENCE</scope>
    <source>
        <strain evidence="1">CBS 207.26</strain>
    </source>
</reference>
<dbReference type="InterPro" id="IPR029063">
    <property type="entry name" value="SAM-dependent_MTases_sf"/>
</dbReference>
<gene>
    <name evidence="1" type="ORF">K469DRAFT_596526</name>
</gene>
<evidence type="ECO:0000313" key="2">
    <source>
        <dbReference type="Proteomes" id="UP000800200"/>
    </source>
</evidence>
<evidence type="ECO:0008006" key="3">
    <source>
        <dbReference type="Google" id="ProtNLM"/>
    </source>
</evidence>
<accession>A0A6A6DIA5</accession>
<dbReference type="AlphaFoldDB" id="A0A6A6DIA5"/>
<dbReference type="SUPFAM" id="SSF53335">
    <property type="entry name" value="S-adenosyl-L-methionine-dependent methyltransferases"/>
    <property type="match status" value="1"/>
</dbReference>
<dbReference type="EMBL" id="ML994668">
    <property type="protein sequence ID" value="KAF2179264.1"/>
    <property type="molecule type" value="Genomic_DNA"/>
</dbReference>
<protein>
    <recommendedName>
        <fullName evidence="3">S-adenosyl-L-methionine-dependent methyltransferase</fullName>
    </recommendedName>
</protein>
<evidence type="ECO:0000313" key="1">
    <source>
        <dbReference type="EMBL" id="KAF2179264.1"/>
    </source>
</evidence>
<dbReference type="Proteomes" id="UP000800200">
    <property type="component" value="Unassembled WGS sequence"/>
</dbReference>
<dbReference type="Gene3D" id="3.40.50.150">
    <property type="entry name" value="Vaccinia Virus protein VP39"/>
    <property type="match status" value="1"/>
</dbReference>
<name>A0A6A6DIA5_9PEZI</name>
<sequence length="344" mass="39392">MQQRNSSHTSGNRAGGESSIYGLDHGRLNLSLPPSMWMNMGYWENTTDFPTACRALLDQVLNAAGIPESKDDIIQIDDAKHYHLIDLGFGCGDQIIYLTQEIRRRVKKYRATSAREIDVPLFSKYTGITLDGQQFHYAKQRLEDLQIIDENVSDPSLFYPIGFQTQARIFCADAAKPETWSPDLLSRTKIRRKRKWKETWVLALDTLYHFYPSRWPVLKYFRQHVGASLMAFDLILADDIPGPTLMLLRLLTTLMGAPWANFVTGSEYRAELAKAGYKDIQIRDISEHTFGPLANFLERREKELAVIGFGLGKLRAAKWIFEWWARTGNVRGIIVIARKDNDSD</sequence>
<keyword evidence="2" id="KW-1185">Reference proteome</keyword>
<organism evidence="1 2">
    <name type="scientific">Zopfia rhizophila CBS 207.26</name>
    <dbReference type="NCBI Taxonomy" id="1314779"/>
    <lineage>
        <taxon>Eukaryota</taxon>
        <taxon>Fungi</taxon>
        <taxon>Dikarya</taxon>
        <taxon>Ascomycota</taxon>
        <taxon>Pezizomycotina</taxon>
        <taxon>Dothideomycetes</taxon>
        <taxon>Dothideomycetes incertae sedis</taxon>
        <taxon>Zopfiaceae</taxon>
        <taxon>Zopfia</taxon>
    </lineage>
</organism>
<proteinExistence type="predicted"/>
<dbReference type="OrthoDB" id="61390at2759"/>